<protein>
    <submittedName>
        <fullName evidence="1">Uncharacterized protein</fullName>
    </submittedName>
</protein>
<organism evidence="1">
    <name type="scientific">Guillardia theta</name>
    <name type="common">Cryptophyte</name>
    <name type="synonym">Cryptomonas phi</name>
    <dbReference type="NCBI Taxonomy" id="55529"/>
    <lineage>
        <taxon>Eukaryota</taxon>
        <taxon>Cryptophyceae</taxon>
        <taxon>Pyrenomonadales</taxon>
        <taxon>Geminigeraceae</taxon>
        <taxon>Guillardia</taxon>
    </lineage>
</organism>
<gene>
    <name evidence="1" type="ORF">GTHE00462_LOCUS21184</name>
</gene>
<dbReference type="AlphaFoldDB" id="A0A7S4NV90"/>
<evidence type="ECO:0000313" key="1">
    <source>
        <dbReference type="EMBL" id="CAE2310652.1"/>
    </source>
</evidence>
<proteinExistence type="predicted"/>
<sequence>MRMSARNFYAAVVSRSLCSASTRDEVKSLLARADALHEQGHLSKDQYIVASHSGRMALEHEEQSMADTRLEILRDIVRRGAQHKSEVVRMKMKDKQALQEYMDLPQRHVESGKNPFSSCTIA</sequence>
<accession>A0A7S4NV90</accession>
<reference evidence="1" key="1">
    <citation type="submission" date="2021-01" db="EMBL/GenBank/DDBJ databases">
        <authorList>
            <person name="Corre E."/>
            <person name="Pelletier E."/>
            <person name="Niang G."/>
            <person name="Scheremetjew M."/>
            <person name="Finn R."/>
            <person name="Kale V."/>
            <person name="Holt S."/>
            <person name="Cochrane G."/>
            <person name="Meng A."/>
            <person name="Brown T."/>
            <person name="Cohen L."/>
        </authorList>
    </citation>
    <scope>NUCLEOTIDE SEQUENCE</scope>
    <source>
        <strain evidence="1">CCMP 2712</strain>
    </source>
</reference>
<dbReference type="EMBL" id="HBKN01027382">
    <property type="protein sequence ID" value="CAE2310652.1"/>
    <property type="molecule type" value="Transcribed_RNA"/>
</dbReference>
<name>A0A7S4NV90_GUITH</name>